<protein>
    <submittedName>
        <fullName evidence="7">4,4'-diapolycopen-4-al dehydrogenase</fullName>
        <ecNumber evidence="7">1.2.99.10</ecNumber>
    </submittedName>
</protein>
<evidence type="ECO:0000256" key="5">
    <source>
        <dbReference type="RuleBase" id="RU362075"/>
    </source>
</evidence>
<dbReference type="Gene3D" id="3.50.50.60">
    <property type="entry name" value="FAD/NAD(P)-binding domain"/>
    <property type="match status" value="2"/>
</dbReference>
<dbReference type="PANTHER" id="PTHR43734:SF1">
    <property type="entry name" value="PHYTOENE DESATURASE"/>
    <property type="match status" value="1"/>
</dbReference>
<dbReference type="InterPro" id="IPR014105">
    <property type="entry name" value="Carotenoid/retinoid_OxRdtase"/>
</dbReference>
<dbReference type="Pfam" id="PF01593">
    <property type="entry name" value="Amino_oxidase"/>
    <property type="match status" value="1"/>
</dbReference>
<dbReference type="NCBIfam" id="TIGR02734">
    <property type="entry name" value="crtI_fam"/>
    <property type="match status" value="1"/>
</dbReference>
<dbReference type="InterPro" id="IPR002937">
    <property type="entry name" value="Amino_oxidase"/>
</dbReference>
<dbReference type="Proteomes" id="UP000433089">
    <property type="component" value="Unassembled WGS sequence"/>
</dbReference>
<sequence length="491" mass="55541">MKKHILIAGGGIGGMISALYLKKAGHDVTLVEKNERLGGRLAFVREKGYKVDEGPTIVLLPDMLKGILHDVGIDETSLDLLQLDPLYTIHYQDGTSYTKYSDTRRQLEEIKRVFPKEEQGYLTFMKEMTDRFQEGQEAFLEKSFHEKRTFFTKANMKILMKLKAYRTVQSSLKKYFSDERLRDAYALQTLYVGGNPYEASAIYSLVSYSEHAHGIYYLKGGYASLVDILERQLLKTGVHIRKSEEVAQFEFEGKRVVKATINDEHIAADAFVMNGDYPAALKQLGLGEQDRRKYVPSSGCVMVYLGLNKVYDEAPVHQFFMGEHFDQHMREVFQTKTIPQDPSFYTFNPSIIDPSLAPEGSSVLYMLIPVPSGDHINWEQETDFVDKMVERLEKRGFPQLREAVVWQKVRTPNDSMREGLFEGGSFGLAPNLFQSGVFRPQVKVADVDNLYAVGASIHPGGGVPIVMQSAKLMASVLLKELNNRKEVKLSG</sequence>
<evidence type="ECO:0000259" key="6">
    <source>
        <dbReference type="Pfam" id="PF01593"/>
    </source>
</evidence>
<keyword evidence="2 5" id="KW-0125">Carotenoid biosynthesis</keyword>
<dbReference type="GO" id="GO:0016117">
    <property type="term" value="P:carotenoid biosynthetic process"/>
    <property type="evidence" value="ECO:0007669"/>
    <property type="project" value="UniProtKB-KW"/>
</dbReference>
<dbReference type="AlphaFoldDB" id="A0A653NVS6"/>
<dbReference type="EC" id="1.2.99.10" evidence="7"/>
<name>A0A653NVS6_BACAB</name>
<dbReference type="PANTHER" id="PTHR43734">
    <property type="entry name" value="PHYTOENE DESATURASE"/>
    <property type="match status" value="1"/>
</dbReference>
<evidence type="ECO:0000256" key="1">
    <source>
        <dbReference type="ARBA" id="ARBA00004829"/>
    </source>
</evidence>
<dbReference type="SUPFAM" id="SSF51905">
    <property type="entry name" value="FAD/NAD(P)-binding domain"/>
    <property type="match status" value="1"/>
</dbReference>
<proteinExistence type="inferred from homology"/>
<comment type="similarity">
    <text evidence="4">Belongs to the carotenoid/retinoid oxidoreductase family. CrtN subfamily.</text>
</comment>
<evidence type="ECO:0000313" key="8">
    <source>
        <dbReference type="Proteomes" id="UP000433089"/>
    </source>
</evidence>
<evidence type="ECO:0000256" key="3">
    <source>
        <dbReference type="ARBA" id="ARBA00023002"/>
    </source>
</evidence>
<dbReference type="GO" id="GO:0016491">
    <property type="term" value="F:oxidoreductase activity"/>
    <property type="evidence" value="ECO:0007669"/>
    <property type="project" value="UniProtKB-KW"/>
</dbReference>
<reference evidence="7 8" key="1">
    <citation type="submission" date="2019-10" db="EMBL/GenBank/DDBJ databases">
        <authorList>
            <person name="Karimi E."/>
        </authorList>
    </citation>
    <scope>NUCLEOTIDE SEQUENCE [LARGE SCALE GENOMIC DNA]</scope>
    <source>
        <strain evidence="7">Bacillus sp. 348</strain>
    </source>
</reference>
<evidence type="ECO:0000256" key="2">
    <source>
        <dbReference type="ARBA" id="ARBA00022746"/>
    </source>
</evidence>
<organism evidence="7 8">
    <name type="scientific">Bacillus altitudinis</name>
    <dbReference type="NCBI Taxonomy" id="293387"/>
    <lineage>
        <taxon>Bacteria</taxon>
        <taxon>Bacillati</taxon>
        <taxon>Bacillota</taxon>
        <taxon>Bacilli</taxon>
        <taxon>Bacillales</taxon>
        <taxon>Bacillaceae</taxon>
        <taxon>Bacillus</taxon>
    </lineage>
</organism>
<dbReference type="InterPro" id="IPR036188">
    <property type="entry name" value="FAD/NAD-bd_sf"/>
</dbReference>
<dbReference type="RefSeq" id="WP_159159529.1">
    <property type="nucleotide sequence ID" value="NZ_JAAIFO010000022.1"/>
</dbReference>
<evidence type="ECO:0000313" key="7">
    <source>
        <dbReference type="EMBL" id="VXB21322.1"/>
    </source>
</evidence>
<keyword evidence="3 5" id="KW-0560">Oxidoreductase</keyword>
<dbReference type="EMBL" id="CABWLH010000009">
    <property type="protein sequence ID" value="VXB21322.1"/>
    <property type="molecule type" value="Genomic_DNA"/>
</dbReference>
<gene>
    <name evidence="7" type="primary">crtNc</name>
    <name evidence="7" type="ORF">BACI348_40190</name>
</gene>
<accession>A0A653NVS6</accession>
<feature type="domain" description="Amine oxidase" evidence="6">
    <location>
        <begin position="12"/>
        <end position="477"/>
    </location>
</feature>
<comment type="pathway">
    <text evidence="1 5">Carotenoid biosynthesis.</text>
</comment>
<evidence type="ECO:0000256" key="4">
    <source>
        <dbReference type="ARBA" id="ARBA00038322"/>
    </source>
</evidence>